<keyword evidence="5" id="KW-0378">Hydrolase</keyword>
<dbReference type="OrthoDB" id="4829434at2"/>
<evidence type="ECO:0000313" key="6">
    <source>
        <dbReference type="EMBL" id="TFW12546.1"/>
    </source>
</evidence>
<evidence type="ECO:0000256" key="2">
    <source>
        <dbReference type="ARBA" id="ARBA00022649"/>
    </source>
</evidence>
<gene>
    <name evidence="6" type="ORF">EGY25_11130</name>
</gene>
<dbReference type="AlphaFoldDB" id="A0A4Y9RXR2"/>
<dbReference type="GO" id="GO:0000166">
    <property type="term" value="F:nucleotide binding"/>
    <property type="evidence" value="ECO:0007669"/>
    <property type="project" value="UniProtKB-KW"/>
</dbReference>
<dbReference type="InterPro" id="IPR051813">
    <property type="entry name" value="HepT_RNase_toxin"/>
</dbReference>
<dbReference type="GO" id="GO:0004540">
    <property type="term" value="F:RNA nuclease activity"/>
    <property type="evidence" value="ECO:0007669"/>
    <property type="project" value="InterPro"/>
</dbReference>
<reference evidence="6 7" key="1">
    <citation type="submission" date="2019-03" db="EMBL/GenBank/DDBJ databases">
        <title>Draft genome of Brevundimonas sp. a heavy metal resistant soil bacteria.</title>
        <authorList>
            <person name="Soto J."/>
        </authorList>
    </citation>
    <scope>NUCLEOTIDE SEQUENCE [LARGE SCALE GENOMIC DNA]</scope>
    <source>
        <strain evidence="6 7">B-10</strain>
    </source>
</reference>
<evidence type="ECO:0000313" key="7">
    <source>
        <dbReference type="Proteomes" id="UP000298216"/>
    </source>
</evidence>
<keyword evidence="7" id="KW-1185">Reference proteome</keyword>
<sequence length="111" mass="12296">MLRSDRADRGLLADIRESTDWIARYIDGLSSDAFEADSLRRDATAFRLLIIGEAAGKLSPAVTGKLPDIDWRGMLGLRHRLAHDYGSTDFSVIWAIASIEVPRLAQALENL</sequence>
<protein>
    <submittedName>
        <fullName evidence="6">DUF86 domain-containing protein</fullName>
    </submittedName>
</protein>
<keyword evidence="2" id="KW-1277">Toxin-antitoxin system</keyword>
<dbReference type="InterPro" id="IPR008201">
    <property type="entry name" value="HepT-like"/>
</dbReference>
<dbReference type="GO" id="GO:0016787">
    <property type="term" value="F:hydrolase activity"/>
    <property type="evidence" value="ECO:0007669"/>
    <property type="project" value="UniProtKB-KW"/>
</dbReference>
<comment type="caution">
    <text evidence="6">The sequence shown here is derived from an EMBL/GenBank/DDBJ whole genome shotgun (WGS) entry which is preliminary data.</text>
</comment>
<dbReference type="Proteomes" id="UP000298216">
    <property type="component" value="Unassembled WGS sequence"/>
</dbReference>
<organism evidence="6 7">
    <name type="scientific">Brevundimonas intermedia</name>
    <dbReference type="NCBI Taxonomy" id="74315"/>
    <lineage>
        <taxon>Bacteria</taxon>
        <taxon>Pseudomonadati</taxon>
        <taxon>Pseudomonadota</taxon>
        <taxon>Alphaproteobacteria</taxon>
        <taxon>Caulobacterales</taxon>
        <taxon>Caulobacteraceae</taxon>
        <taxon>Brevundimonas</taxon>
    </lineage>
</organism>
<dbReference type="Pfam" id="PF01934">
    <property type="entry name" value="HepT-like"/>
    <property type="match status" value="1"/>
</dbReference>
<keyword evidence="1" id="KW-0597">Phosphoprotein</keyword>
<accession>A0A4Y9RXR2</accession>
<evidence type="ECO:0000256" key="5">
    <source>
        <dbReference type="ARBA" id="ARBA00022801"/>
    </source>
</evidence>
<dbReference type="PANTHER" id="PTHR34139">
    <property type="entry name" value="UPF0331 PROTEIN MJ0127"/>
    <property type="match status" value="1"/>
</dbReference>
<proteinExistence type="predicted"/>
<evidence type="ECO:0000256" key="3">
    <source>
        <dbReference type="ARBA" id="ARBA00022722"/>
    </source>
</evidence>
<dbReference type="PANTHER" id="PTHR34139:SF1">
    <property type="entry name" value="RNASE MJ1380-RELATED"/>
    <property type="match status" value="1"/>
</dbReference>
<dbReference type="GO" id="GO:0110001">
    <property type="term" value="C:toxin-antitoxin complex"/>
    <property type="evidence" value="ECO:0007669"/>
    <property type="project" value="InterPro"/>
</dbReference>
<dbReference type="EMBL" id="SPVH01000006">
    <property type="protein sequence ID" value="TFW12546.1"/>
    <property type="molecule type" value="Genomic_DNA"/>
</dbReference>
<keyword evidence="3" id="KW-0540">Nuclease</keyword>
<name>A0A4Y9RXR2_9CAUL</name>
<keyword evidence="4" id="KW-0547">Nucleotide-binding</keyword>
<evidence type="ECO:0000256" key="1">
    <source>
        <dbReference type="ARBA" id="ARBA00022553"/>
    </source>
</evidence>
<evidence type="ECO:0000256" key="4">
    <source>
        <dbReference type="ARBA" id="ARBA00022741"/>
    </source>
</evidence>